<dbReference type="AlphaFoldDB" id="A0A9W3DTX2"/>
<feature type="compositionally biased region" description="Basic and acidic residues" evidence="1">
    <location>
        <begin position="232"/>
        <end position="242"/>
    </location>
</feature>
<dbReference type="KEGG" id="rsz:130512865"/>
<evidence type="ECO:0000313" key="4">
    <source>
        <dbReference type="RefSeq" id="XP_056867270.1"/>
    </source>
</evidence>
<protein>
    <submittedName>
        <fullName evidence="4">Protein ANTI-SILENCING 1-like</fullName>
    </submittedName>
</protein>
<evidence type="ECO:0000256" key="1">
    <source>
        <dbReference type="SAM" id="MobiDB-lite"/>
    </source>
</evidence>
<dbReference type="GO" id="GO:0003682">
    <property type="term" value="F:chromatin binding"/>
    <property type="evidence" value="ECO:0007669"/>
    <property type="project" value="InterPro"/>
</dbReference>
<dbReference type="RefSeq" id="XP_056867270.1">
    <property type="nucleotide sequence ID" value="XM_057011290.1"/>
</dbReference>
<feature type="compositionally biased region" description="Basic and acidic residues" evidence="1">
    <location>
        <begin position="283"/>
        <end position="292"/>
    </location>
</feature>
<name>A0A9W3DTX2_RAPSA</name>
<dbReference type="OrthoDB" id="1896853at2759"/>
<feature type="region of interest" description="Disordered" evidence="1">
    <location>
        <begin position="543"/>
        <end position="573"/>
    </location>
</feature>
<gene>
    <name evidence="4" type="primary">LOC130512865</name>
</gene>
<evidence type="ECO:0000259" key="2">
    <source>
        <dbReference type="PROSITE" id="PS51038"/>
    </source>
</evidence>
<evidence type="ECO:0000313" key="3">
    <source>
        <dbReference type="Proteomes" id="UP000504610"/>
    </source>
</evidence>
<dbReference type="Gene3D" id="2.30.30.490">
    <property type="match status" value="1"/>
</dbReference>
<feature type="region of interest" description="Disordered" evidence="1">
    <location>
        <begin position="196"/>
        <end position="334"/>
    </location>
</feature>
<feature type="region of interest" description="Disordered" evidence="1">
    <location>
        <begin position="448"/>
        <end position="479"/>
    </location>
</feature>
<accession>A0A9W3DTX2</accession>
<dbReference type="Proteomes" id="UP000504610">
    <property type="component" value="Chromosome 5"/>
</dbReference>
<reference evidence="3" key="1">
    <citation type="journal article" date="2019" name="Database">
        <title>The radish genome database (RadishGD): an integrated information resource for radish genomics.</title>
        <authorList>
            <person name="Yu H.J."/>
            <person name="Baek S."/>
            <person name="Lee Y.J."/>
            <person name="Cho A."/>
            <person name="Mun J.H."/>
        </authorList>
    </citation>
    <scope>NUCLEOTIDE SEQUENCE [LARGE SCALE GENOMIC DNA]</scope>
    <source>
        <strain evidence="3">cv. WK10039</strain>
    </source>
</reference>
<dbReference type="PANTHER" id="PTHR47073">
    <property type="entry name" value="PROTEIN ANTI-SILENCING 1"/>
    <property type="match status" value="1"/>
</dbReference>
<dbReference type="GeneID" id="130512865"/>
<sequence>MERSVKVDGLPFKWGKKSVENKDVQFYESFTYGGCEYCLYDCVSVGGDSSKLDSREFFVGKIIKMWEYNDRRQDPRRVELLWFFKPSELSLYLDGLRDVLANELFLASGSGLGLTNENLLEAISGKCRVLCISKDVRNPQPSEEEIKSADFLFHRTYDVGTSRILDTIDDTIAGVDVKFIFNRRIASSRQKVATNIQGTADSLKPNHPSTSGSVMQNERNAGDSSGNWKSDYGYKKEQDNECHNQLARKRSTLAEERSDKDFGRVDGELDSFSASGRRHDCHGRKDQDDEVGKQLAKQKPRLADERCGKDSYCSDDMPQKKRRLDGSLAGPDGRFKVPQKLRNDGRKNIEPIRRDAMVGKSRFAEERRSNDFYGLDVMSLKKPRLDGSIAVSDGRTRESQNISHDGKKDMQGMRKDVMVEKSRLAGERCSKDYMAQKKLELRGSVVVSDGRSKMSQKLSHGEREDPRDKVTRGEVYSQKSSFTDKNQDLLIPKFSEGKVTKHVRFAEGKETKHVRFAEEIETRHVRFAEGTEARHVRFSEGTETRHVRFSEGTETRPVRFSEGQETRPATEKGLIKKSSPDCKISKHSEDKMLTNADYRRHHRVFEVTQKPNVEGIKWFRKLSWEEDLRCAEGKGTLVVLRNLDPSYTSNEVENIIYSALNEQCTARMIERTSATIPHIGEALVIFETTDAAKRVIRRLHEGCLLLSNGRVLVATSAKVNPPAMPSLPFPGHISIQRRGKRSGAVTSHCSQGNNIEFEMGMEWWLHLRIYKQIWESIYERQVDEKKKLQLDVELKHT</sequence>
<dbReference type="InterPro" id="IPR035979">
    <property type="entry name" value="RBD_domain_sf"/>
</dbReference>
<feature type="compositionally biased region" description="Basic and acidic residues" evidence="1">
    <location>
        <begin position="252"/>
        <end position="267"/>
    </location>
</feature>
<reference evidence="4" key="2">
    <citation type="submission" date="2025-08" db="UniProtKB">
        <authorList>
            <consortium name="RefSeq"/>
        </authorList>
    </citation>
    <scope>IDENTIFICATION</scope>
    <source>
        <tissue evidence="4">Leaf</tissue>
    </source>
</reference>
<dbReference type="PANTHER" id="PTHR47073:SF8">
    <property type="entry name" value="BAH DOMAIN-CONTAINING PROTEIN"/>
    <property type="match status" value="1"/>
</dbReference>
<keyword evidence="3" id="KW-1185">Reference proteome</keyword>
<dbReference type="FunFam" id="2.30.30.490:FF:000017">
    <property type="entry name" value="Bromo-adjacent homology (BAH) domain-containing protein"/>
    <property type="match status" value="1"/>
</dbReference>
<organism evidence="3 4">
    <name type="scientific">Raphanus sativus</name>
    <name type="common">Radish</name>
    <name type="synonym">Raphanus raphanistrum var. sativus</name>
    <dbReference type="NCBI Taxonomy" id="3726"/>
    <lineage>
        <taxon>Eukaryota</taxon>
        <taxon>Viridiplantae</taxon>
        <taxon>Streptophyta</taxon>
        <taxon>Embryophyta</taxon>
        <taxon>Tracheophyta</taxon>
        <taxon>Spermatophyta</taxon>
        <taxon>Magnoliopsida</taxon>
        <taxon>eudicotyledons</taxon>
        <taxon>Gunneridae</taxon>
        <taxon>Pentapetalae</taxon>
        <taxon>rosids</taxon>
        <taxon>malvids</taxon>
        <taxon>Brassicales</taxon>
        <taxon>Brassicaceae</taxon>
        <taxon>Brassiceae</taxon>
        <taxon>Raphanus</taxon>
    </lineage>
</organism>
<feature type="compositionally biased region" description="Basic and acidic residues" evidence="1">
    <location>
        <begin position="459"/>
        <end position="472"/>
    </location>
</feature>
<dbReference type="Pfam" id="PF01426">
    <property type="entry name" value="BAH"/>
    <property type="match status" value="1"/>
</dbReference>
<proteinExistence type="predicted"/>
<feature type="domain" description="BAH" evidence="2">
    <location>
        <begin position="35"/>
        <end position="168"/>
    </location>
</feature>
<dbReference type="PROSITE" id="PS51038">
    <property type="entry name" value="BAH"/>
    <property type="match status" value="1"/>
</dbReference>
<feature type="compositionally biased region" description="Polar residues" evidence="1">
    <location>
        <begin position="207"/>
        <end position="228"/>
    </location>
</feature>
<dbReference type="InterPro" id="IPR043151">
    <property type="entry name" value="BAH_sf"/>
</dbReference>
<dbReference type="SUPFAM" id="SSF54928">
    <property type="entry name" value="RNA-binding domain, RBD"/>
    <property type="match status" value="1"/>
</dbReference>
<dbReference type="GO" id="GO:0003723">
    <property type="term" value="F:RNA binding"/>
    <property type="evidence" value="ECO:0007669"/>
    <property type="project" value="TreeGrafter"/>
</dbReference>
<dbReference type="InterPro" id="IPR001025">
    <property type="entry name" value="BAH_dom"/>
</dbReference>